<dbReference type="STRING" id="858640.A3K86_14365"/>
<proteinExistence type="predicted"/>
<name>A0A178KAN6_9GAMM</name>
<evidence type="ECO:0000313" key="2">
    <source>
        <dbReference type="Proteomes" id="UP000078503"/>
    </source>
</evidence>
<accession>A0A178KAN6</accession>
<sequence length="59" mass="6758">MSGCAKIALEKQARIQKGIKVTALFITEKLQPDKTIDCLNFNMKAVKFRKRKYSEIAQI</sequence>
<comment type="caution">
    <text evidence="1">The sequence shown here is derived from an EMBL/GenBank/DDBJ whole genome shotgun (WGS) entry which is preliminary data.</text>
</comment>
<keyword evidence="2" id="KW-1185">Reference proteome</keyword>
<reference evidence="1 2" key="1">
    <citation type="submission" date="2016-03" db="EMBL/GenBank/DDBJ databases">
        <title>Photobacterium proteolyticum sp. nov. a protease producing bacterium isolated from ocean sediments of Laizhou Bay.</title>
        <authorList>
            <person name="Li Y."/>
        </authorList>
    </citation>
    <scope>NUCLEOTIDE SEQUENCE [LARGE SCALE GENOMIC DNA]</scope>
    <source>
        <strain evidence="1 2">R-40508</strain>
    </source>
</reference>
<dbReference type="Proteomes" id="UP000078503">
    <property type="component" value="Unassembled WGS sequence"/>
</dbReference>
<dbReference type="EMBL" id="LVHF01000028">
    <property type="protein sequence ID" value="OAN13742.1"/>
    <property type="molecule type" value="Genomic_DNA"/>
</dbReference>
<organism evidence="1 2">
    <name type="scientific">Photobacterium jeanii</name>
    <dbReference type="NCBI Taxonomy" id="858640"/>
    <lineage>
        <taxon>Bacteria</taxon>
        <taxon>Pseudomonadati</taxon>
        <taxon>Pseudomonadota</taxon>
        <taxon>Gammaproteobacteria</taxon>
        <taxon>Vibrionales</taxon>
        <taxon>Vibrionaceae</taxon>
        <taxon>Photobacterium</taxon>
    </lineage>
</organism>
<evidence type="ECO:0000313" key="1">
    <source>
        <dbReference type="EMBL" id="OAN13742.1"/>
    </source>
</evidence>
<gene>
    <name evidence="1" type="ORF">A3K86_14365</name>
</gene>
<protein>
    <submittedName>
        <fullName evidence="1">Uncharacterized protein</fullName>
    </submittedName>
</protein>
<dbReference type="AlphaFoldDB" id="A0A178KAN6"/>